<dbReference type="EMBL" id="JBBWYZ010000008">
    <property type="protein sequence ID" value="MEK9512043.1"/>
    <property type="molecule type" value="Genomic_DNA"/>
</dbReference>
<dbReference type="Pfam" id="PF06051">
    <property type="entry name" value="DUF928"/>
    <property type="match status" value="1"/>
</dbReference>
<comment type="caution">
    <text evidence="1">The sequence shown here is derived from an EMBL/GenBank/DDBJ whole genome shotgun (WGS) entry which is preliminary data.</text>
</comment>
<keyword evidence="2" id="KW-1185">Reference proteome</keyword>
<sequence length="132" mass="15180">MTALVPTQNWGYTLSAHPKFWFYLTASKDSSWSAEFELQDPRKNRLVEFSLTVNPGLIAVTLPEDIYLEETETNYYWRLSIICEPSDRTGDLVVRGEVLKRELDQDLQAQIRDKSGRDLALVYAANSICFDL</sequence>
<name>A0ABU9EJE7_LIMFS</name>
<dbReference type="InterPro" id="IPR010328">
    <property type="entry name" value="DUF928"/>
</dbReference>
<evidence type="ECO:0000313" key="2">
    <source>
        <dbReference type="Proteomes" id="UP001387447"/>
    </source>
</evidence>
<organism evidence="1 2">
    <name type="scientific">Limnospira fusiformis PMC 851.14</name>
    <dbReference type="NCBI Taxonomy" id="2219512"/>
    <lineage>
        <taxon>Bacteria</taxon>
        <taxon>Bacillati</taxon>
        <taxon>Cyanobacteriota</taxon>
        <taxon>Cyanophyceae</taxon>
        <taxon>Oscillatoriophycideae</taxon>
        <taxon>Oscillatoriales</taxon>
        <taxon>Sirenicapillariaceae</taxon>
        <taxon>Limnospira</taxon>
    </lineage>
</organism>
<gene>
    <name evidence="1" type="ORF">AAEJ74_10190</name>
</gene>
<proteinExistence type="predicted"/>
<evidence type="ECO:0000313" key="1">
    <source>
        <dbReference type="EMBL" id="MEK9512043.1"/>
    </source>
</evidence>
<reference evidence="1 2" key="1">
    <citation type="journal article" date="2024" name="Front. Microbiol.">
        <title>Transcriptomic insights into the dominance of two phototrophs throughout the water column of a tropical hypersaline-alkaline crater lake (Dziani Dzaha, Mayotte).</title>
        <authorList>
            <person name="Duperron S."/>
            <person name="Halary S."/>
            <person name="Bouly J.-P."/>
            <person name="Roussel T."/>
            <person name="Hugoni M."/>
            <person name="Bruto M."/>
            <person name="Oger P."/>
            <person name="Duval C."/>
            <person name="Woo A."/>
            <person name="Jezequiel D."/>
            <person name="Ader M."/>
            <person name="Leboulanger C."/>
            <person name="Agogue H."/>
            <person name="Grossi V."/>
            <person name="Trousselier M."/>
            <person name="Bernard C."/>
        </authorList>
    </citation>
    <scope>NUCLEOTIDE SEQUENCE [LARGE SCALE GENOMIC DNA]</scope>
    <source>
        <strain evidence="1 2">PMC 851.14</strain>
    </source>
</reference>
<accession>A0ABU9EJE7</accession>
<dbReference type="RefSeq" id="WP_241081033.1">
    <property type="nucleotide sequence ID" value="NZ_JBBWYZ010000008.1"/>
</dbReference>
<protein>
    <submittedName>
        <fullName evidence="1">DUF928 domain-containing protein</fullName>
    </submittedName>
</protein>
<dbReference type="Proteomes" id="UP001387447">
    <property type="component" value="Unassembled WGS sequence"/>
</dbReference>